<evidence type="ECO:0000256" key="1">
    <source>
        <dbReference type="SAM" id="MobiDB-lite"/>
    </source>
</evidence>
<sequence>MRSTDPYLYPLTATNKLGQRSAPKHTDFFVDLFGYRGAMYRRSTCFLRQESVLDKAKRHWNGISLALAENSYGVVEDRSREGDLPLMCLMRPGREQNDFLGISDKGADMIVSIAVNKFPLEEIEPIYFVRGHSKNENGSVHAAVERALKKQSMSRPPLHEHRSREPPGINCTASLRKTPDFRFWGSLTPGQPAHCMVTFDPQCSDPRPLAGLVALTVCARHWIPLRSLRSPDLVSKPHVSGPESIMGHLVDTVLYNSDEYTCSFSVRTPRPSSAENHEETIQSLQRSHSLSSQLHLGVARGTLVPARAAPQITVAACETYSTQCKGINLA</sequence>
<keyword evidence="3" id="KW-1185">Reference proteome</keyword>
<evidence type="ECO:0000313" key="3">
    <source>
        <dbReference type="Proteomes" id="UP001283361"/>
    </source>
</evidence>
<dbReference type="Proteomes" id="UP001283361">
    <property type="component" value="Unassembled WGS sequence"/>
</dbReference>
<reference evidence="2" key="1">
    <citation type="journal article" date="2023" name="G3 (Bethesda)">
        <title>A reference genome for the long-term kleptoplast-retaining sea slug Elysia crispata morphotype clarki.</title>
        <authorList>
            <person name="Eastman K.E."/>
            <person name="Pendleton A.L."/>
            <person name="Shaikh M.A."/>
            <person name="Suttiyut T."/>
            <person name="Ogas R."/>
            <person name="Tomko P."/>
            <person name="Gavelis G."/>
            <person name="Widhalm J.R."/>
            <person name="Wisecaver J.H."/>
        </authorList>
    </citation>
    <scope>NUCLEOTIDE SEQUENCE</scope>
    <source>
        <strain evidence="2">ECLA1</strain>
    </source>
</reference>
<comment type="caution">
    <text evidence="2">The sequence shown here is derived from an EMBL/GenBank/DDBJ whole genome shotgun (WGS) entry which is preliminary data.</text>
</comment>
<dbReference type="EMBL" id="JAWDGP010003976">
    <property type="protein sequence ID" value="KAK3769069.1"/>
    <property type="molecule type" value="Genomic_DNA"/>
</dbReference>
<dbReference type="AlphaFoldDB" id="A0AAE0ZGP3"/>
<protein>
    <submittedName>
        <fullName evidence="2">Uncharacterized protein</fullName>
    </submittedName>
</protein>
<gene>
    <name evidence="2" type="ORF">RRG08_032060</name>
</gene>
<organism evidence="2 3">
    <name type="scientific">Elysia crispata</name>
    <name type="common">lettuce slug</name>
    <dbReference type="NCBI Taxonomy" id="231223"/>
    <lineage>
        <taxon>Eukaryota</taxon>
        <taxon>Metazoa</taxon>
        <taxon>Spiralia</taxon>
        <taxon>Lophotrochozoa</taxon>
        <taxon>Mollusca</taxon>
        <taxon>Gastropoda</taxon>
        <taxon>Heterobranchia</taxon>
        <taxon>Euthyneura</taxon>
        <taxon>Panpulmonata</taxon>
        <taxon>Sacoglossa</taxon>
        <taxon>Placobranchoidea</taxon>
        <taxon>Plakobranchidae</taxon>
        <taxon>Elysia</taxon>
    </lineage>
</organism>
<name>A0AAE0ZGP3_9GAST</name>
<feature type="region of interest" description="Disordered" evidence="1">
    <location>
        <begin position="150"/>
        <end position="171"/>
    </location>
</feature>
<evidence type="ECO:0000313" key="2">
    <source>
        <dbReference type="EMBL" id="KAK3769069.1"/>
    </source>
</evidence>
<proteinExistence type="predicted"/>
<accession>A0AAE0ZGP3</accession>